<accession>A0AAN6G665</accession>
<comment type="subcellular location">
    <subcellularLocation>
        <location evidence="1">Membrane</location>
    </subcellularLocation>
</comment>
<organism evidence="8 9">
    <name type="scientific">Tilletia horrida</name>
    <dbReference type="NCBI Taxonomy" id="155126"/>
    <lineage>
        <taxon>Eukaryota</taxon>
        <taxon>Fungi</taxon>
        <taxon>Dikarya</taxon>
        <taxon>Basidiomycota</taxon>
        <taxon>Ustilaginomycotina</taxon>
        <taxon>Exobasidiomycetes</taxon>
        <taxon>Tilletiales</taxon>
        <taxon>Tilletiaceae</taxon>
        <taxon>Tilletia</taxon>
    </lineage>
</organism>
<evidence type="ECO:0000313" key="9">
    <source>
        <dbReference type="Proteomes" id="UP001176521"/>
    </source>
</evidence>
<evidence type="ECO:0000256" key="5">
    <source>
        <dbReference type="ARBA" id="ARBA00023136"/>
    </source>
</evidence>
<dbReference type="EMBL" id="JAPDMQ010000500">
    <property type="protein sequence ID" value="KAK0523615.1"/>
    <property type="molecule type" value="Genomic_DNA"/>
</dbReference>
<evidence type="ECO:0000256" key="1">
    <source>
        <dbReference type="ARBA" id="ARBA00004370"/>
    </source>
</evidence>
<feature type="compositionally biased region" description="Basic residues" evidence="6">
    <location>
        <begin position="65"/>
        <end position="74"/>
    </location>
</feature>
<feature type="transmembrane region" description="Helical" evidence="7">
    <location>
        <begin position="34"/>
        <end position="58"/>
    </location>
</feature>
<feature type="region of interest" description="Disordered" evidence="6">
    <location>
        <begin position="63"/>
        <end position="95"/>
    </location>
</feature>
<keyword evidence="4 7" id="KW-1133">Transmembrane helix</keyword>
<comment type="similarity">
    <text evidence="2">Belongs to the UPF0057 (PMP3) family.</text>
</comment>
<dbReference type="Pfam" id="PF01679">
    <property type="entry name" value="Pmp3"/>
    <property type="match status" value="1"/>
</dbReference>
<evidence type="ECO:0000256" key="3">
    <source>
        <dbReference type="ARBA" id="ARBA00022692"/>
    </source>
</evidence>
<feature type="transmembrane region" description="Helical" evidence="7">
    <location>
        <begin position="9"/>
        <end position="28"/>
    </location>
</feature>
<evidence type="ECO:0000256" key="6">
    <source>
        <dbReference type="SAM" id="MobiDB-lite"/>
    </source>
</evidence>
<proteinExistence type="inferred from homology"/>
<dbReference type="GO" id="GO:0016020">
    <property type="term" value="C:membrane"/>
    <property type="evidence" value="ECO:0007669"/>
    <property type="project" value="UniProtKB-SubCell"/>
</dbReference>
<evidence type="ECO:0000256" key="7">
    <source>
        <dbReference type="SAM" id="Phobius"/>
    </source>
</evidence>
<keyword evidence="5 7" id="KW-0472">Membrane</keyword>
<dbReference type="InterPro" id="IPR000612">
    <property type="entry name" value="PMP3"/>
</dbReference>
<reference evidence="8" key="1">
    <citation type="journal article" date="2023" name="PhytoFront">
        <title>Draft Genome Resources of Seven Strains of Tilletia horrida, Causal Agent of Kernel Smut of Rice.</title>
        <authorList>
            <person name="Khanal S."/>
            <person name="Antony Babu S."/>
            <person name="Zhou X.G."/>
        </authorList>
    </citation>
    <scope>NUCLEOTIDE SEQUENCE</scope>
    <source>
        <strain evidence="8">TX3</strain>
    </source>
</reference>
<name>A0AAN6G665_9BASI</name>
<dbReference type="Proteomes" id="UP001176521">
    <property type="component" value="Unassembled WGS sequence"/>
</dbReference>
<feature type="compositionally biased region" description="Low complexity" evidence="6">
    <location>
        <begin position="171"/>
        <end position="182"/>
    </location>
</feature>
<evidence type="ECO:0000256" key="2">
    <source>
        <dbReference type="ARBA" id="ARBA00009530"/>
    </source>
</evidence>
<dbReference type="AlphaFoldDB" id="A0AAN6G665"/>
<evidence type="ECO:0000256" key="4">
    <source>
        <dbReference type="ARBA" id="ARBA00022989"/>
    </source>
</evidence>
<evidence type="ECO:0000313" key="8">
    <source>
        <dbReference type="EMBL" id="KAK0523615.1"/>
    </source>
</evidence>
<evidence type="ECO:0008006" key="10">
    <source>
        <dbReference type="Google" id="ProtNLM"/>
    </source>
</evidence>
<keyword evidence="3 7" id="KW-0812">Transmembrane</keyword>
<protein>
    <recommendedName>
        <fullName evidence="10">Plasma membrane proteolipid 3</fullName>
    </recommendedName>
</protein>
<sequence length="189" mass="19588">MAGGTSTEDIVLIILALFISPISVGIKFGCGGQLALNIVLFWLTLGIGSAIHAIIIILQNPGPTKSRKKAKASKARPASPQEARPPVTQTALAPDTAPVSVPVAASWPAASPGAATTAPNSPYHGYAHTPAAAPAWTPAPAAPSSAQKVPAHWEITPAPAVDTTNEKSPAYQYQHQYQHQFQAPNPLLS</sequence>
<gene>
    <name evidence="8" type="ORF">OC842_006084</name>
</gene>
<feature type="region of interest" description="Disordered" evidence="6">
    <location>
        <begin position="161"/>
        <end position="189"/>
    </location>
</feature>
<keyword evidence="9" id="KW-1185">Reference proteome</keyword>
<comment type="caution">
    <text evidence="8">The sequence shown here is derived from an EMBL/GenBank/DDBJ whole genome shotgun (WGS) entry which is preliminary data.</text>
</comment>